<evidence type="ECO:0000256" key="1">
    <source>
        <dbReference type="ARBA" id="ARBA00004651"/>
    </source>
</evidence>
<dbReference type="SUPFAM" id="SSF161098">
    <property type="entry name" value="MetI-like"/>
    <property type="match status" value="1"/>
</dbReference>
<comment type="similarity">
    <text evidence="7">Belongs to the binding-protein-dependent transport system permease family.</text>
</comment>
<evidence type="ECO:0000256" key="5">
    <source>
        <dbReference type="ARBA" id="ARBA00022989"/>
    </source>
</evidence>
<dbReference type="HOGENOM" id="CLU_036879_0_1_12"/>
<keyword evidence="2 7" id="KW-0813">Transport</keyword>
<evidence type="ECO:0000256" key="2">
    <source>
        <dbReference type="ARBA" id="ARBA00022448"/>
    </source>
</evidence>
<feature type="transmembrane region" description="Helical" evidence="7">
    <location>
        <begin position="278"/>
        <end position="304"/>
    </location>
</feature>
<dbReference type="Pfam" id="PF00528">
    <property type="entry name" value="BPD_transp_1"/>
    <property type="match status" value="1"/>
</dbReference>
<evidence type="ECO:0000256" key="4">
    <source>
        <dbReference type="ARBA" id="ARBA00022692"/>
    </source>
</evidence>
<dbReference type="Gene3D" id="1.10.3720.10">
    <property type="entry name" value="MetI-like"/>
    <property type="match status" value="1"/>
</dbReference>
<protein>
    <submittedName>
        <fullName evidence="9">Binding-protein-dependent transport systems inner membrane component</fullName>
    </submittedName>
</protein>
<evidence type="ECO:0000256" key="6">
    <source>
        <dbReference type="ARBA" id="ARBA00023136"/>
    </source>
</evidence>
<keyword evidence="6 7" id="KW-0472">Membrane</keyword>
<dbReference type="eggNOG" id="COG0601">
    <property type="taxonomic scope" value="Bacteria"/>
</dbReference>
<keyword evidence="3" id="KW-1003">Cell membrane</keyword>
<dbReference type="KEGG" id="ssm:Spirs_0025"/>
<proteinExistence type="inferred from homology"/>
<evidence type="ECO:0000313" key="9">
    <source>
        <dbReference type="EMBL" id="ADK79185.1"/>
    </source>
</evidence>
<evidence type="ECO:0000313" key="10">
    <source>
        <dbReference type="Proteomes" id="UP000002318"/>
    </source>
</evidence>
<feature type="transmembrane region" description="Helical" evidence="7">
    <location>
        <begin position="133"/>
        <end position="157"/>
    </location>
</feature>
<keyword evidence="4 7" id="KW-0812">Transmembrane</keyword>
<dbReference type="Proteomes" id="UP000002318">
    <property type="component" value="Chromosome"/>
</dbReference>
<dbReference type="InterPro" id="IPR000515">
    <property type="entry name" value="MetI-like"/>
</dbReference>
<feature type="transmembrane region" description="Helical" evidence="7">
    <location>
        <begin position="177"/>
        <end position="197"/>
    </location>
</feature>
<dbReference type="OrthoDB" id="9806409at2"/>
<dbReference type="CDD" id="cd06261">
    <property type="entry name" value="TM_PBP2"/>
    <property type="match status" value="1"/>
</dbReference>
<gene>
    <name evidence="9" type="ordered locus">Spirs_0025</name>
</gene>
<dbReference type="EMBL" id="CP002116">
    <property type="protein sequence ID" value="ADK79185.1"/>
    <property type="molecule type" value="Genomic_DNA"/>
</dbReference>
<reference evidence="9 10" key="1">
    <citation type="journal article" date="2010" name="Stand. Genomic Sci.">
        <title>Complete genome sequence of Spirochaeta smaragdinae type strain (SEBR 4228).</title>
        <authorList>
            <person name="Mavromatis K."/>
            <person name="Yasawong M."/>
            <person name="Chertkov O."/>
            <person name="Lapidus A."/>
            <person name="Lucas S."/>
            <person name="Nolan M."/>
            <person name="Del Rio T.G."/>
            <person name="Tice H."/>
            <person name="Cheng J.F."/>
            <person name="Pitluck S."/>
            <person name="Liolios K."/>
            <person name="Ivanova N."/>
            <person name="Tapia R."/>
            <person name="Han C."/>
            <person name="Bruce D."/>
            <person name="Goodwin L."/>
            <person name="Pati A."/>
            <person name="Chen A."/>
            <person name="Palaniappan K."/>
            <person name="Land M."/>
            <person name="Hauser L."/>
            <person name="Chang Y.J."/>
            <person name="Jeffries C.D."/>
            <person name="Detter J.C."/>
            <person name="Rohde M."/>
            <person name="Brambilla E."/>
            <person name="Spring S."/>
            <person name="Goker M."/>
            <person name="Sikorski J."/>
            <person name="Woyke T."/>
            <person name="Bristow J."/>
            <person name="Eisen J.A."/>
            <person name="Markowitz V."/>
            <person name="Hugenholtz P."/>
            <person name="Klenk H.P."/>
            <person name="Kyrpides N.C."/>
        </authorList>
    </citation>
    <scope>NUCLEOTIDE SEQUENCE [LARGE SCALE GENOMIC DNA]</scope>
    <source>
        <strain evidence="10">DSM 11293 / JCM 15392 / SEBR 4228</strain>
    </source>
</reference>
<organism evidence="9 10">
    <name type="scientific">Sediminispirochaeta smaragdinae (strain DSM 11293 / JCM 15392 / SEBR 4228)</name>
    <name type="common">Spirochaeta smaragdinae</name>
    <dbReference type="NCBI Taxonomy" id="573413"/>
    <lineage>
        <taxon>Bacteria</taxon>
        <taxon>Pseudomonadati</taxon>
        <taxon>Spirochaetota</taxon>
        <taxon>Spirochaetia</taxon>
        <taxon>Spirochaetales</taxon>
        <taxon>Spirochaetaceae</taxon>
        <taxon>Sediminispirochaeta</taxon>
    </lineage>
</organism>
<keyword evidence="5 7" id="KW-1133">Transmembrane helix</keyword>
<feature type="transmembrane region" description="Helical" evidence="7">
    <location>
        <begin position="99"/>
        <end position="121"/>
    </location>
</feature>
<dbReference type="AlphaFoldDB" id="E1R6Q3"/>
<dbReference type="PANTHER" id="PTHR43163:SF6">
    <property type="entry name" value="DIPEPTIDE TRANSPORT SYSTEM PERMEASE PROTEIN DPPB-RELATED"/>
    <property type="match status" value="1"/>
</dbReference>
<evidence type="ECO:0000256" key="3">
    <source>
        <dbReference type="ARBA" id="ARBA00022475"/>
    </source>
</evidence>
<dbReference type="InterPro" id="IPR035906">
    <property type="entry name" value="MetI-like_sf"/>
</dbReference>
<comment type="subcellular location">
    <subcellularLocation>
        <location evidence="1 7">Cell membrane</location>
        <topology evidence="1 7">Multi-pass membrane protein</topology>
    </subcellularLocation>
</comment>
<accession>E1R6Q3</accession>
<feature type="domain" description="ABC transmembrane type-1" evidence="8">
    <location>
        <begin position="95"/>
        <end position="301"/>
    </location>
</feature>
<dbReference type="InterPro" id="IPR045621">
    <property type="entry name" value="BPD_transp_1_N"/>
</dbReference>
<dbReference type="PROSITE" id="PS50928">
    <property type="entry name" value="ABC_TM1"/>
    <property type="match status" value="1"/>
</dbReference>
<dbReference type="RefSeq" id="WP_013252649.1">
    <property type="nucleotide sequence ID" value="NC_014364.1"/>
</dbReference>
<keyword evidence="10" id="KW-1185">Reference proteome</keyword>
<evidence type="ECO:0000256" key="7">
    <source>
        <dbReference type="RuleBase" id="RU363032"/>
    </source>
</evidence>
<dbReference type="Pfam" id="PF19300">
    <property type="entry name" value="BPD_transp_1_N"/>
    <property type="match status" value="1"/>
</dbReference>
<feature type="transmembrane region" description="Helical" evidence="7">
    <location>
        <begin position="9"/>
        <end position="29"/>
    </location>
</feature>
<dbReference type="STRING" id="573413.Spirs_0025"/>
<sequence length="329" mass="36189">MWKYILKRLLMMIPVLIGVTFIVFFIMALTPGDPAAIILGDQASAEALALKRIELGLDKPIPIRYLNYVNDMFHGDLGTSYKNQIKVWDQVWDKFPNTAILAVAGILVALLIGIPIGILSAKKQYTFMDNSSMVLSLIGVSMPNFWLGLLLSLFFALKLGWLPSQGMGTGFFPLLRSLVLPAITLGTGAAATVVRMTRSSMLEVIRQDYISTARAKGLSEKAVTRHHMLKNAMIPIVTAVGLQFGQLLGGAMLTETIFSWPGLGRLMVDSITSKDIPMVLGAVIFMAVMFSFVNLLVDIIYAFIDPRIKSQYDKAGVKRIGFRKRSIAA</sequence>
<dbReference type="PANTHER" id="PTHR43163">
    <property type="entry name" value="DIPEPTIDE TRANSPORT SYSTEM PERMEASE PROTEIN DPPB-RELATED"/>
    <property type="match status" value="1"/>
</dbReference>
<dbReference type="GO" id="GO:0055085">
    <property type="term" value="P:transmembrane transport"/>
    <property type="evidence" value="ECO:0007669"/>
    <property type="project" value="InterPro"/>
</dbReference>
<feature type="transmembrane region" description="Helical" evidence="7">
    <location>
        <begin position="234"/>
        <end position="258"/>
    </location>
</feature>
<name>E1R6Q3_SEDSS</name>
<evidence type="ECO:0000259" key="8">
    <source>
        <dbReference type="PROSITE" id="PS50928"/>
    </source>
</evidence>
<dbReference type="GO" id="GO:0005886">
    <property type="term" value="C:plasma membrane"/>
    <property type="evidence" value="ECO:0007669"/>
    <property type="project" value="UniProtKB-SubCell"/>
</dbReference>